<keyword evidence="2" id="KW-0964">Secreted</keyword>
<reference evidence="10" key="1">
    <citation type="submission" date="2022-06" db="EMBL/GenBank/DDBJ databases">
        <title>Isolation of gut microbiota from human fecal samples.</title>
        <authorList>
            <person name="Pamer E.G."/>
            <person name="Barat B."/>
            <person name="Waligurski E."/>
            <person name="Medina S."/>
            <person name="Paddock L."/>
            <person name="Mostad J."/>
        </authorList>
    </citation>
    <scope>NUCLEOTIDE SEQUENCE</scope>
    <source>
        <strain evidence="10">SL.1.01</strain>
    </source>
</reference>
<feature type="chain" id="PRO_5043800982" evidence="6">
    <location>
        <begin position="31"/>
        <end position="532"/>
    </location>
</feature>
<keyword evidence="5" id="KW-1133">Transmembrane helix</keyword>
<dbReference type="NCBIfam" id="TIGR01167">
    <property type="entry name" value="LPXTG_anchor"/>
    <property type="match status" value="1"/>
</dbReference>
<keyword evidence="1" id="KW-0134">Cell wall</keyword>
<dbReference type="Pfam" id="PF17802">
    <property type="entry name" value="SpaA"/>
    <property type="match status" value="1"/>
</dbReference>
<keyword evidence="5" id="KW-0812">Transmembrane</keyword>
<dbReference type="Pfam" id="PF16569">
    <property type="entry name" value="GramPos_pilinBB"/>
    <property type="match status" value="1"/>
</dbReference>
<proteinExistence type="predicted"/>
<dbReference type="Pfam" id="PF00746">
    <property type="entry name" value="Gram_pos_anchor"/>
    <property type="match status" value="1"/>
</dbReference>
<gene>
    <name evidence="10" type="ORF">NE692_10550</name>
</gene>
<evidence type="ECO:0000256" key="2">
    <source>
        <dbReference type="ARBA" id="ARBA00022525"/>
    </source>
</evidence>
<evidence type="ECO:0000313" key="11">
    <source>
        <dbReference type="Proteomes" id="UP001206013"/>
    </source>
</evidence>
<feature type="domain" description="SpaA-like prealbumin fold" evidence="9">
    <location>
        <begin position="376"/>
        <end position="467"/>
    </location>
</feature>
<evidence type="ECO:0000313" key="10">
    <source>
        <dbReference type="EMBL" id="MCQ4793883.1"/>
    </source>
</evidence>
<accession>A0AAW5JVU1</accession>
<dbReference type="GO" id="GO:0005975">
    <property type="term" value="P:carbohydrate metabolic process"/>
    <property type="evidence" value="ECO:0007669"/>
    <property type="project" value="UniProtKB-ARBA"/>
</dbReference>
<feature type="signal peptide" evidence="6">
    <location>
        <begin position="1"/>
        <end position="30"/>
    </location>
</feature>
<dbReference type="Gene3D" id="2.60.40.10">
    <property type="entry name" value="Immunoglobulins"/>
    <property type="match status" value="1"/>
</dbReference>
<dbReference type="AlphaFoldDB" id="A0AAW5JVU1"/>
<sequence>MNKVLKGLVAVAATAAMAVAGFAGASTAMAAEGTHTVTISPAKSGHTYEAYQIFTGNLGADGSLGNVVWGSGIDQSKLAAEGTDALIKDKDAATVSQNLAAKSSDSTNAKAYATAFSGVLSTTHTDSSDFVSTGVGSYTISGLSDGYYLIQDKAGTLNEKNDAYTSFILKIIGAGVTVAPKSTQPTVDKKIQDETGDAEAGATEGWGNTADHDINESFQFKLDATILAEANLADYKTYKVKFNDTMSKGVTFESIASVKVNGNNGTAAKTWTLANTDYTATIPVAAEDGTQSWSLTIDDVIAKCEGIKIAQGFTVEVIYNAHLNEKATINNASGTTDNKNSVNLEYSNNPNAEGTGKTEDKTVYAFTFGITNKKVIDSVDGDVLAGAGFKLYTDEGCTQEYKLVKDDTLGAYRPAKADETAVEMQSATDGTFPIKGLDAGTYYLKETTTPKGYTTAAVKTIKIDATHSINESGNPQVTLSSDSTLDNKIVDKKGSTLPSTGGMGTVLLYVAGIAVFVLAGATLVMALRRRNA</sequence>
<evidence type="ECO:0000256" key="5">
    <source>
        <dbReference type="SAM" id="Phobius"/>
    </source>
</evidence>
<feature type="domain" description="Gram-positive pilin backbone subunit 2 Cna-B-like" evidence="8">
    <location>
        <begin position="236"/>
        <end position="350"/>
    </location>
</feature>
<dbReference type="InterPro" id="IPR013783">
    <property type="entry name" value="Ig-like_fold"/>
</dbReference>
<dbReference type="InterPro" id="IPR026466">
    <property type="entry name" value="Fim_isopep_form_D2_dom"/>
</dbReference>
<dbReference type="InterPro" id="IPR032334">
    <property type="entry name" value="GramPos_pilinBB"/>
</dbReference>
<evidence type="ECO:0000259" key="9">
    <source>
        <dbReference type="Pfam" id="PF17802"/>
    </source>
</evidence>
<keyword evidence="3 6" id="KW-0732">Signal</keyword>
<evidence type="ECO:0000259" key="8">
    <source>
        <dbReference type="Pfam" id="PF16569"/>
    </source>
</evidence>
<evidence type="ECO:0000256" key="4">
    <source>
        <dbReference type="ARBA" id="ARBA00023088"/>
    </source>
</evidence>
<feature type="domain" description="Gram-positive cocci surface proteins LPxTG" evidence="7">
    <location>
        <begin position="490"/>
        <end position="531"/>
    </location>
</feature>
<dbReference type="NCBIfam" id="TIGR04226">
    <property type="entry name" value="RrgB_K2N_iso_D2"/>
    <property type="match status" value="1"/>
</dbReference>
<evidence type="ECO:0000256" key="6">
    <source>
        <dbReference type="SAM" id="SignalP"/>
    </source>
</evidence>
<evidence type="ECO:0000256" key="1">
    <source>
        <dbReference type="ARBA" id="ARBA00022512"/>
    </source>
</evidence>
<dbReference type="InterPro" id="IPR041033">
    <property type="entry name" value="SpaA_PFL_dom_1"/>
</dbReference>
<keyword evidence="5" id="KW-0472">Membrane</keyword>
<dbReference type="EMBL" id="JANFYM010000018">
    <property type="protein sequence ID" value="MCQ4793883.1"/>
    <property type="molecule type" value="Genomic_DNA"/>
</dbReference>
<protein>
    <submittedName>
        <fullName evidence="10">Isopeptide-forming domain-containing fimbrial protein</fullName>
    </submittedName>
</protein>
<name>A0AAW5JVU1_BIFAD</name>
<dbReference type="InterPro" id="IPR019931">
    <property type="entry name" value="LPXTG_anchor"/>
</dbReference>
<dbReference type="RefSeq" id="WP_256134775.1">
    <property type="nucleotide sequence ID" value="NZ_JANFYM010000018.1"/>
</dbReference>
<feature type="transmembrane region" description="Helical" evidence="5">
    <location>
        <begin position="506"/>
        <end position="527"/>
    </location>
</feature>
<evidence type="ECO:0000259" key="7">
    <source>
        <dbReference type="Pfam" id="PF00746"/>
    </source>
</evidence>
<organism evidence="10 11">
    <name type="scientific">Bifidobacterium adolescentis</name>
    <dbReference type="NCBI Taxonomy" id="1680"/>
    <lineage>
        <taxon>Bacteria</taxon>
        <taxon>Bacillati</taxon>
        <taxon>Actinomycetota</taxon>
        <taxon>Actinomycetes</taxon>
        <taxon>Bifidobacteriales</taxon>
        <taxon>Bifidobacteriaceae</taxon>
        <taxon>Bifidobacterium</taxon>
    </lineage>
</organism>
<dbReference type="Proteomes" id="UP001206013">
    <property type="component" value="Unassembled WGS sequence"/>
</dbReference>
<keyword evidence="4" id="KW-0572">Peptidoglycan-anchor</keyword>
<evidence type="ECO:0000256" key="3">
    <source>
        <dbReference type="ARBA" id="ARBA00022729"/>
    </source>
</evidence>
<dbReference type="Gene3D" id="2.60.40.740">
    <property type="match status" value="1"/>
</dbReference>
<comment type="caution">
    <text evidence="10">The sequence shown here is derived from an EMBL/GenBank/DDBJ whole genome shotgun (WGS) entry which is preliminary data.</text>
</comment>